<evidence type="ECO:0000256" key="6">
    <source>
        <dbReference type="ARBA" id="ARBA00022840"/>
    </source>
</evidence>
<evidence type="ECO:0000259" key="12">
    <source>
        <dbReference type="PROSITE" id="PS50893"/>
    </source>
</evidence>
<dbReference type="PANTHER" id="PTHR42855">
    <property type="entry name" value="ABC TRANSPORTER ATP-BINDING SUBUNIT"/>
    <property type="match status" value="1"/>
</dbReference>
<dbReference type="InterPro" id="IPR051309">
    <property type="entry name" value="ABCF_ATPase"/>
</dbReference>
<organism evidence="13 14">
    <name type="scientific">Crenothrix polyspora</name>
    <dbReference type="NCBI Taxonomy" id="360316"/>
    <lineage>
        <taxon>Bacteria</taxon>
        <taxon>Pseudomonadati</taxon>
        <taxon>Pseudomonadota</taxon>
        <taxon>Gammaproteobacteria</taxon>
        <taxon>Methylococcales</taxon>
        <taxon>Crenotrichaceae</taxon>
        <taxon>Crenothrix</taxon>
    </lineage>
</organism>
<keyword evidence="3 11" id="KW-0547">Nucleotide-binding</keyword>
<feature type="domain" description="ABC transporter" evidence="12">
    <location>
        <begin position="333"/>
        <end position="550"/>
    </location>
</feature>
<evidence type="ECO:0000313" key="13">
    <source>
        <dbReference type="EMBL" id="SJM93611.1"/>
    </source>
</evidence>
<dbReference type="InterPro" id="IPR032524">
    <property type="entry name" value="ABC_tran_C"/>
</dbReference>
<dbReference type="Pfam" id="PF00005">
    <property type="entry name" value="ABC_tran"/>
    <property type="match status" value="2"/>
</dbReference>
<dbReference type="GO" id="GO:0043022">
    <property type="term" value="F:ribosome binding"/>
    <property type="evidence" value="ECO:0007669"/>
    <property type="project" value="UniProtKB-UniRule"/>
</dbReference>
<evidence type="ECO:0000256" key="4">
    <source>
        <dbReference type="ARBA" id="ARBA00022763"/>
    </source>
</evidence>
<evidence type="ECO:0000256" key="10">
    <source>
        <dbReference type="ARBA" id="ARBA00061478"/>
    </source>
</evidence>
<keyword evidence="5 11" id="KW-0378">Hydrolase</keyword>
<evidence type="ECO:0000256" key="2">
    <source>
        <dbReference type="ARBA" id="ARBA00022737"/>
    </source>
</evidence>
<dbReference type="InterPro" id="IPR032781">
    <property type="entry name" value="ABC_tran_Xtn"/>
</dbReference>
<sequence length="647" mass="72399">MVVLLLLSSPEEISMPLLRLNNTSIAYGLHALLKNANFQLDAGERVGLLGRNGEGKSTLMKIIAGDVLADHGDIWRQPELRLAWLEQAPSFEDNTTIYDAVAGGLGELGTWITRYHALTMTMDYDDSKALDELGDLQHKLEAHNGWHFQQRVESTLSRLELPGELKIDDLSGGWKRRVALARALVIDPEVLLLDEPTNHLDFESIGWLEEQVLNFQGAVLFVTHDRFFLQKLATRIVDLDRGNLVSWHGSYDDYLVRKAAALEDEANQNAEFDKKLADEEVWIRQGVKARRTRNEGRVRALEALRKERSQRRGLQGTTKLALDKGENSGKKVIEVKDICFGYADRPIIKNFSTLIQRGDKIGLIGANGAGKSTLLKLLLQQLQPDTGEVEQGTKLEIAYFDQLRDQLDPNMSVVDTIADGNDFVEIAGNKRHVMSYLSDFLFAPARARSPVKSLSGGEKNRLLLARLFTKPANLIVMDEPTNDLDLETLELLEEKLVNYDGTLLIVSHDRAFLDNVVTSVLVLDGSGSVDEFVGGYSDWLSYDTQQKQMSAKKAAQAAKPVKQETSAPANAVKKKKLSFKEQHELDNLPAIIEDLEKKQAALTKQINDPAFYKKDAKAVTKTMDELKAIQDKLEDVFLRWTELDALA</sequence>
<dbReference type="GO" id="GO:0005524">
    <property type="term" value="F:ATP binding"/>
    <property type="evidence" value="ECO:0007669"/>
    <property type="project" value="UniProtKB-UniRule"/>
</dbReference>
<dbReference type="AlphaFoldDB" id="A0A1R4HC44"/>
<dbReference type="PROSITE" id="PS00211">
    <property type="entry name" value="ABC_TRANSPORTER_1"/>
    <property type="match status" value="2"/>
</dbReference>
<evidence type="ECO:0000256" key="9">
    <source>
        <dbReference type="ARBA" id="ARBA00049360"/>
    </source>
</evidence>
<dbReference type="Gene3D" id="3.40.50.300">
    <property type="entry name" value="P-loop containing nucleotide triphosphate hydrolases"/>
    <property type="match status" value="2"/>
</dbReference>
<reference evidence="14" key="1">
    <citation type="submission" date="2017-02" db="EMBL/GenBank/DDBJ databases">
        <authorList>
            <person name="Daims H."/>
        </authorList>
    </citation>
    <scope>NUCLEOTIDE SEQUENCE [LARGE SCALE GENOMIC DNA]</scope>
</reference>
<evidence type="ECO:0000256" key="3">
    <source>
        <dbReference type="ARBA" id="ARBA00022741"/>
    </source>
</evidence>
<dbReference type="CDD" id="cd03221">
    <property type="entry name" value="ABCF_EF-3"/>
    <property type="match status" value="2"/>
</dbReference>
<proteinExistence type="inferred from homology"/>
<dbReference type="SMART" id="SM00382">
    <property type="entry name" value="AAA"/>
    <property type="match status" value="2"/>
</dbReference>
<dbReference type="GO" id="GO:0016887">
    <property type="term" value="F:ATP hydrolysis activity"/>
    <property type="evidence" value="ECO:0007669"/>
    <property type="project" value="UniProtKB-UniRule"/>
</dbReference>
<dbReference type="Gene3D" id="1.10.287.380">
    <property type="entry name" value="Valyl-tRNA synthetase, C-terminal domain"/>
    <property type="match status" value="1"/>
</dbReference>
<keyword evidence="2 11" id="KW-0677">Repeat</keyword>
<keyword evidence="1 11" id="KW-0963">Cytoplasm</keyword>
<feature type="binding site" evidence="11">
    <location>
        <begin position="365"/>
        <end position="372"/>
    </location>
    <ligand>
        <name>ATP</name>
        <dbReference type="ChEBI" id="CHEBI:30616"/>
        <label>2</label>
    </ligand>
</feature>
<keyword evidence="6 11" id="KW-0067">ATP-binding</keyword>
<evidence type="ECO:0000256" key="5">
    <source>
        <dbReference type="ARBA" id="ARBA00022801"/>
    </source>
</evidence>
<dbReference type="GO" id="GO:0006281">
    <property type="term" value="P:DNA repair"/>
    <property type="evidence" value="ECO:0007669"/>
    <property type="project" value="UniProtKB-KW"/>
</dbReference>
<dbReference type="HAMAP" id="MF_00848">
    <property type="entry name" value="Uup"/>
    <property type="match status" value="1"/>
</dbReference>
<name>A0A1R4HC44_9GAMM</name>
<dbReference type="InterPro" id="IPR037118">
    <property type="entry name" value="Val-tRNA_synth_C_sf"/>
</dbReference>
<accession>A0A1R4HC44</accession>
<protein>
    <recommendedName>
        <fullName evidence="11">ATP-binding protein Uup</fullName>
        <ecNumber evidence="11">3.6.1.-</ecNumber>
    </recommendedName>
</protein>
<evidence type="ECO:0000256" key="1">
    <source>
        <dbReference type="ARBA" id="ARBA00022490"/>
    </source>
</evidence>
<keyword evidence="4 11" id="KW-0227">DNA damage</keyword>
<comment type="similarity">
    <text evidence="10 11">Belongs to the ABC transporter superfamily. ABCF family. Uup subfamily.</text>
</comment>
<dbReference type="PROSITE" id="PS50893">
    <property type="entry name" value="ABC_TRANSPORTER_2"/>
    <property type="match status" value="2"/>
</dbReference>
<dbReference type="GO" id="GO:0005737">
    <property type="term" value="C:cytoplasm"/>
    <property type="evidence" value="ECO:0007669"/>
    <property type="project" value="UniProtKB-SubCell"/>
</dbReference>
<dbReference type="Proteomes" id="UP000195667">
    <property type="component" value="Unassembled WGS sequence"/>
</dbReference>
<dbReference type="InterPro" id="IPR043686">
    <property type="entry name" value="Uup"/>
</dbReference>
<keyword evidence="14" id="KW-1185">Reference proteome</keyword>
<dbReference type="EMBL" id="FUKI01000120">
    <property type="protein sequence ID" value="SJM93611.1"/>
    <property type="molecule type" value="Genomic_DNA"/>
</dbReference>
<dbReference type="InterPro" id="IPR003593">
    <property type="entry name" value="AAA+_ATPase"/>
</dbReference>
<evidence type="ECO:0000256" key="7">
    <source>
        <dbReference type="ARBA" id="ARBA00023125"/>
    </source>
</evidence>
<gene>
    <name evidence="11 13" type="primary">uup</name>
    <name evidence="13" type="ORF">CRENPOLYSF1_440059</name>
</gene>
<dbReference type="InterPro" id="IPR003439">
    <property type="entry name" value="ABC_transporter-like_ATP-bd"/>
</dbReference>
<dbReference type="GO" id="GO:0003677">
    <property type="term" value="F:DNA binding"/>
    <property type="evidence" value="ECO:0007669"/>
    <property type="project" value="UniProtKB-UniRule"/>
</dbReference>
<comment type="catalytic activity">
    <reaction evidence="9 11">
        <text>ATP + H2O = ADP + phosphate + H(+)</text>
        <dbReference type="Rhea" id="RHEA:13065"/>
        <dbReference type="ChEBI" id="CHEBI:15377"/>
        <dbReference type="ChEBI" id="CHEBI:15378"/>
        <dbReference type="ChEBI" id="CHEBI:30616"/>
        <dbReference type="ChEBI" id="CHEBI:43474"/>
        <dbReference type="ChEBI" id="CHEBI:456216"/>
    </reaction>
</comment>
<comment type="function">
    <text evidence="11">Probably plays a role in ribosome assembly or function. May be involved in resolution of branched DNA intermediates that result from template switching in postreplication gaps. Binds DNA and has ATPase activity.</text>
</comment>
<evidence type="ECO:0000256" key="8">
    <source>
        <dbReference type="ARBA" id="ARBA00023204"/>
    </source>
</evidence>
<keyword evidence="7 11" id="KW-0238">DNA-binding</keyword>
<evidence type="ECO:0000256" key="11">
    <source>
        <dbReference type="HAMAP-Rule" id="MF_00848"/>
    </source>
</evidence>
<dbReference type="PANTHER" id="PTHR42855:SF1">
    <property type="entry name" value="ABC TRANSPORTER DOMAIN-CONTAINING PROTEIN"/>
    <property type="match status" value="1"/>
</dbReference>
<keyword evidence="8 11" id="KW-0234">DNA repair</keyword>
<dbReference type="FunFam" id="3.40.50.300:FF:000011">
    <property type="entry name" value="Putative ABC transporter ATP-binding component"/>
    <property type="match status" value="1"/>
</dbReference>
<dbReference type="Pfam" id="PF12848">
    <property type="entry name" value="ABC_tran_Xtn"/>
    <property type="match status" value="1"/>
</dbReference>
<dbReference type="FunFam" id="3.40.50.300:FF:000309">
    <property type="entry name" value="ABC transporter ATP-binding protein"/>
    <property type="match status" value="1"/>
</dbReference>
<feature type="binding site" evidence="11">
    <location>
        <begin position="50"/>
        <end position="57"/>
    </location>
    <ligand>
        <name>ATP</name>
        <dbReference type="ChEBI" id="CHEBI:30616"/>
        <label>1</label>
    </ligand>
</feature>
<dbReference type="EC" id="3.6.1.-" evidence="11"/>
<feature type="domain" description="ABC transporter" evidence="12">
    <location>
        <begin position="18"/>
        <end position="266"/>
    </location>
</feature>
<dbReference type="Pfam" id="PF16326">
    <property type="entry name" value="ABC_tran_CTD"/>
    <property type="match status" value="1"/>
</dbReference>
<dbReference type="InterPro" id="IPR027417">
    <property type="entry name" value="P-loop_NTPase"/>
</dbReference>
<dbReference type="SUPFAM" id="SSF52540">
    <property type="entry name" value="P-loop containing nucleoside triphosphate hydrolases"/>
    <property type="match status" value="2"/>
</dbReference>
<evidence type="ECO:0000313" key="14">
    <source>
        <dbReference type="Proteomes" id="UP000195667"/>
    </source>
</evidence>
<comment type="subcellular location">
    <subcellularLocation>
        <location evidence="11">Cytoplasm</location>
    </subcellularLocation>
    <text evidence="11">Associates with ribosomes.</text>
</comment>
<dbReference type="InterPro" id="IPR017871">
    <property type="entry name" value="ABC_transporter-like_CS"/>
</dbReference>